<dbReference type="SMART" id="SM00065">
    <property type="entry name" value="GAF"/>
    <property type="match status" value="1"/>
</dbReference>
<protein>
    <submittedName>
        <fullName evidence="6">ANTAR domain-containing protein</fullName>
    </submittedName>
</protein>
<dbReference type="GO" id="GO:0003723">
    <property type="term" value="F:RNA binding"/>
    <property type="evidence" value="ECO:0007669"/>
    <property type="project" value="InterPro"/>
</dbReference>
<dbReference type="InterPro" id="IPR029016">
    <property type="entry name" value="GAF-like_dom_sf"/>
</dbReference>
<dbReference type="Pfam" id="PF13185">
    <property type="entry name" value="GAF_2"/>
    <property type="match status" value="1"/>
</dbReference>
<dbReference type="AlphaFoldDB" id="A0A3R8P813"/>
<dbReference type="GO" id="GO:0016301">
    <property type="term" value="F:kinase activity"/>
    <property type="evidence" value="ECO:0007669"/>
    <property type="project" value="UniProtKB-KW"/>
</dbReference>
<evidence type="ECO:0000256" key="3">
    <source>
        <dbReference type="ARBA" id="ARBA00023015"/>
    </source>
</evidence>
<accession>A0A3R8P813</accession>
<dbReference type="Proteomes" id="UP000274515">
    <property type="component" value="Unassembled WGS sequence"/>
</dbReference>
<evidence type="ECO:0000256" key="4">
    <source>
        <dbReference type="ARBA" id="ARBA00023163"/>
    </source>
</evidence>
<comment type="caution">
    <text evidence="6">The sequence shown here is derived from an EMBL/GenBank/DDBJ whole genome shotgun (WGS) entry which is preliminary data.</text>
</comment>
<name>A0A3R8P813_9PSEU</name>
<dbReference type="SMART" id="SM01012">
    <property type="entry name" value="ANTAR"/>
    <property type="match status" value="1"/>
</dbReference>
<keyword evidence="7" id="KW-1185">Reference proteome</keyword>
<evidence type="ECO:0000313" key="7">
    <source>
        <dbReference type="Proteomes" id="UP000274515"/>
    </source>
</evidence>
<dbReference type="Gene3D" id="3.30.450.40">
    <property type="match status" value="1"/>
</dbReference>
<dbReference type="InterPro" id="IPR003018">
    <property type="entry name" value="GAF"/>
</dbReference>
<dbReference type="SUPFAM" id="SSF52172">
    <property type="entry name" value="CheY-like"/>
    <property type="match status" value="1"/>
</dbReference>
<keyword evidence="4" id="KW-0804">Transcription</keyword>
<evidence type="ECO:0000256" key="2">
    <source>
        <dbReference type="ARBA" id="ARBA00022777"/>
    </source>
</evidence>
<gene>
    <name evidence="6" type="ORF">EIL87_06060</name>
</gene>
<dbReference type="InterPro" id="IPR036388">
    <property type="entry name" value="WH-like_DNA-bd_sf"/>
</dbReference>
<dbReference type="PIRSF" id="PIRSF036625">
    <property type="entry name" value="GAF_ANTAR"/>
    <property type="match status" value="1"/>
</dbReference>
<dbReference type="SUPFAM" id="SSF55781">
    <property type="entry name" value="GAF domain-like"/>
    <property type="match status" value="1"/>
</dbReference>
<evidence type="ECO:0000313" key="6">
    <source>
        <dbReference type="EMBL" id="RRO18676.1"/>
    </source>
</evidence>
<evidence type="ECO:0000256" key="1">
    <source>
        <dbReference type="ARBA" id="ARBA00022679"/>
    </source>
</evidence>
<keyword evidence="2" id="KW-0418">Kinase</keyword>
<organism evidence="6 7">
    <name type="scientific">Saccharopolyspora rhizosphaerae</name>
    <dbReference type="NCBI Taxonomy" id="2492662"/>
    <lineage>
        <taxon>Bacteria</taxon>
        <taxon>Bacillati</taxon>
        <taxon>Actinomycetota</taxon>
        <taxon>Actinomycetes</taxon>
        <taxon>Pseudonocardiales</taxon>
        <taxon>Pseudonocardiaceae</taxon>
        <taxon>Saccharopolyspora</taxon>
    </lineage>
</organism>
<dbReference type="InterPro" id="IPR011006">
    <property type="entry name" value="CheY-like_superfamily"/>
</dbReference>
<dbReference type="EMBL" id="RSAA01000006">
    <property type="protein sequence ID" value="RRO18676.1"/>
    <property type="molecule type" value="Genomic_DNA"/>
</dbReference>
<dbReference type="InterPro" id="IPR005561">
    <property type="entry name" value="ANTAR"/>
</dbReference>
<sequence length="245" mass="26806">MHVTVEEPARRVEKATDAFDQLATLLDRFEPLETVLDRLVQSVAATIPDTGSATVTIVRGEEPRTAAASHTWAAELDDCQYHAQDGPCLEAARTGQLVRLDTSKPGRWPEYCRAARDQEVAVALGAPLLIDPHIARTTAALNLTAPEPNAFDPLDEALLEMVTHAVATAINHAYQHQKARGLVEQLGNALDHRDTIGQAKGLLMARHNCGPDEAFEHLRKASQQANVKLHEVAARLVERESDITR</sequence>
<evidence type="ECO:0000259" key="5">
    <source>
        <dbReference type="PROSITE" id="PS50921"/>
    </source>
</evidence>
<dbReference type="Pfam" id="PF03861">
    <property type="entry name" value="ANTAR"/>
    <property type="match status" value="1"/>
</dbReference>
<proteinExistence type="predicted"/>
<keyword evidence="1" id="KW-0808">Transferase</keyword>
<dbReference type="Gene3D" id="1.10.10.10">
    <property type="entry name" value="Winged helix-like DNA-binding domain superfamily/Winged helix DNA-binding domain"/>
    <property type="match status" value="1"/>
</dbReference>
<dbReference type="InterPro" id="IPR012074">
    <property type="entry name" value="GAF_ANTAR"/>
</dbReference>
<feature type="domain" description="ANTAR" evidence="5">
    <location>
        <begin position="176"/>
        <end position="237"/>
    </location>
</feature>
<reference evidence="6 7" key="1">
    <citation type="submission" date="2018-11" db="EMBL/GenBank/DDBJ databases">
        <title>Saccharopolyspora rhizosphaerae sp. nov., an actinomycete isolated from rhizosphere soil in Thailand.</title>
        <authorList>
            <person name="Intra B."/>
            <person name="Euanorasetr J."/>
            <person name="Take A."/>
            <person name="Inahashi Y."/>
            <person name="Mori M."/>
            <person name="Panbangred W."/>
            <person name="Matsumoto A."/>
        </authorList>
    </citation>
    <scope>NUCLEOTIDE SEQUENCE [LARGE SCALE GENOMIC DNA]</scope>
    <source>
        <strain evidence="6 7">H219</strain>
    </source>
</reference>
<keyword evidence="3" id="KW-0805">Transcription regulation</keyword>
<dbReference type="PROSITE" id="PS50921">
    <property type="entry name" value="ANTAR"/>
    <property type="match status" value="1"/>
</dbReference>